<evidence type="ECO:0000313" key="5">
    <source>
        <dbReference type="Proteomes" id="UP000565205"/>
    </source>
</evidence>
<dbReference type="EMBL" id="JACHXV010000003">
    <property type="protein sequence ID" value="MBB3173037.1"/>
    <property type="molecule type" value="Genomic_DNA"/>
</dbReference>
<dbReference type="PANTHER" id="PTHR30615">
    <property type="entry name" value="UNCHARACTERIZED PROTEIN YJBQ-RELATED"/>
    <property type="match status" value="1"/>
</dbReference>
<organism evidence="3 5">
    <name type="scientific">Endobacter medicaginis</name>
    <dbReference type="NCBI Taxonomy" id="1181271"/>
    <lineage>
        <taxon>Bacteria</taxon>
        <taxon>Pseudomonadati</taxon>
        <taxon>Pseudomonadota</taxon>
        <taxon>Alphaproteobacteria</taxon>
        <taxon>Acetobacterales</taxon>
        <taxon>Acetobacteraceae</taxon>
        <taxon>Endobacter</taxon>
    </lineage>
</organism>
<protein>
    <submittedName>
        <fullName evidence="2">Secondary thiamine-phosphate synthase enzyme</fullName>
    </submittedName>
    <submittedName>
        <fullName evidence="3">YjbQ family protein</fullName>
    </submittedName>
</protein>
<accession>A0A850NQF0</accession>
<evidence type="ECO:0000313" key="2">
    <source>
        <dbReference type="EMBL" id="MBB3173037.1"/>
    </source>
</evidence>
<dbReference type="Gene3D" id="2.60.120.460">
    <property type="entry name" value="YjbQ-like"/>
    <property type="match status" value="1"/>
</dbReference>
<evidence type="ECO:0000313" key="4">
    <source>
        <dbReference type="Proteomes" id="UP000557688"/>
    </source>
</evidence>
<dbReference type="EMBL" id="JABXXQ010000140">
    <property type="protein sequence ID" value="NVN30360.1"/>
    <property type="molecule type" value="Genomic_DNA"/>
</dbReference>
<keyword evidence="4" id="KW-1185">Reference proteome</keyword>
<dbReference type="AlphaFoldDB" id="A0A850NQF0"/>
<dbReference type="PANTHER" id="PTHR30615:SF8">
    <property type="entry name" value="UPF0047 PROTEIN C4A8.02C"/>
    <property type="match status" value="1"/>
</dbReference>
<dbReference type="SUPFAM" id="SSF111038">
    <property type="entry name" value="YjbQ-like"/>
    <property type="match status" value="1"/>
</dbReference>
<gene>
    <name evidence="2" type="ORF">FHR90_000855</name>
    <name evidence="3" type="ORF">HUK83_08435</name>
</gene>
<dbReference type="RefSeq" id="WP_176623828.1">
    <property type="nucleotide sequence ID" value="NZ_JABXXQ010000140.1"/>
</dbReference>
<dbReference type="PIRSF" id="PIRSF004681">
    <property type="entry name" value="UCP004681"/>
    <property type="match status" value="1"/>
</dbReference>
<dbReference type="InterPro" id="IPR001602">
    <property type="entry name" value="UPF0047_YjbQ-like"/>
</dbReference>
<name>A0A850NQF0_9PROT</name>
<dbReference type="Proteomes" id="UP000565205">
    <property type="component" value="Unassembled WGS sequence"/>
</dbReference>
<sequence>MKQAQTVITISTRGKGLVPIDRPVLSWVAEQEIGTGLLTLWCRHTSASLLVQENADPDVRTDLEAYFETIAPEDPSRYVHGMEGPDDMPAHLRTALTQSGLTIPLAGGRPVLGTWQGLYLFEHRAAPHRRQVVLHLLGD</sequence>
<dbReference type="Proteomes" id="UP000557688">
    <property type="component" value="Unassembled WGS sequence"/>
</dbReference>
<comment type="similarity">
    <text evidence="1">Belongs to the UPF0047 family.</text>
</comment>
<comment type="caution">
    <text evidence="3">The sequence shown here is derived from an EMBL/GenBank/DDBJ whole genome shotgun (WGS) entry which is preliminary data.</text>
</comment>
<evidence type="ECO:0000313" key="3">
    <source>
        <dbReference type="EMBL" id="NVN30360.1"/>
    </source>
</evidence>
<reference evidence="3 5" key="1">
    <citation type="submission" date="2020-06" db="EMBL/GenBank/DDBJ databases">
        <title>Description of novel acetic acid bacteria.</title>
        <authorList>
            <person name="Sombolestani A."/>
        </authorList>
    </citation>
    <scope>NUCLEOTIDE SEQUENCE [LARGE SCALE GENOMIC DNA]</scope>
    <source>
        <strain evidence="3 5">LMG 26838</strain>
    </source>
</reference>
<dbReference type="InterPro" id="IPR035917">
    <property type="entry name" value="YjbQ-like_sf"/>
</dbReference>
<evidence type="ECO:0000256" key="1">
    <source>
        <dbReference type="ARBA" id="ARBA00005534"/>
    </source>
</evidence>
<dbReference type="Pfam" id="PF01894">
    <property type="entry name" value="YjbQ"/>
    <property type="match status" value="1"/>
</dbReference>
<dbReference type="NCBIfam" id="TIGR00149">
    <property type="entry name" value="TIGR00149_YjbQ"/>
    <property type="match status" value="1"/>
</dbReference>
<reference evidence="2 4" key="2">
    <citation type="submission" date="2020-08" db="EMBL/GenBank/DDBJ databases">
        <title>Genomic Encyclopedia of Type Strains, Phase III (KMG-III): the genomes of soil and plant-associated and newly described type strains.</title>
        <authorList>
            <person name="Whitman W."/>
        </authorList>
    </citation>
    <scope>NUCLEOTIDE SEQUENCE [LARGE SCALE GENOMIC DNA]</scope>
    <source>
        <strain evidence="2 4">CECT 8088</strain>
    </source>
</reference>
<proteinExistence type="inferred from homology"/>